<dbReference type="Pfam" id="PF04402">
    <property type="entry name" value="SIMPL"/>
    <property type="match status" value="1"/>
</dbReference>
<evidence type="ECO:0000256" key="5">
    <source>
        <dbReference type="ARBA" id="ARBA00023242"/>
    </source>
</evidence>
<dbReference type="GO" id="GO:0005634">
    <property type="term" value="C:nucleus"/>
    <property type="evidence" value="ECO:0007669"/>
    <property type="project" value="UniProtKB-SubCell"/>
</dbReference>
<dbReference type="Gene3D" id="3.30.110.170">
    <property type="entry name" value="Protein of unknown function (DUF541), domain 1"/>
    <property type="match status" value="1"/>
</dbReference>
<evidence type="ECO:0000256" key="2">
    <source>
        <dbReference type="ARBA" id="ARBA00004496"/>
    </source>
</evidence>
<evidence type="ECO:0000313" key="7">
    <source>
        <dbReference type="EnsemblMetazoa" id="XP_038077727.1"/>
    </source>
</evidence>
<comment type="subcellular location">
    <subcellularLocation>
        <location evidence="2">Cytoplasm</location>
    </subcellularLocation>
    <subcellularLocation>
        <location evidence="1">Nucleus</location>
    </subcellularLocation>
</comment>
<feature type="region of interest" description="Disordered" evidence="6">
    <location>
        <begin position="1"/>
        <end position="26"/>
    </location>
</feature>
<dbReference type="Proteomes" id="UP000887568">
    <property type="component" value="Unplaced"/>
</dbReference>
<dbReference type="RefSeq" id="XP_038077727.1">
    <property type="nucleotide sequence ID" value="XM_038221799.1"/>
</dbReference>
<evidence type="ECO:0000256" key="6">
    <source>
        <dbReference type="SAM" id="MobiDB-lite"/>
    </source>
</evidence>
<dbReference type="CTD" id="134728"/>
<keyword evidence="5" id="KW-0539">Nucleus</keyword>
<evidence type="ECO:0008006" key="9">
    <source>
        <dbReference type="Google" id="ProtNLM"/>
    </source>
</evidence>
<dbReference type="AlphaFoldDB" id="A0A914BQG2"/>
<dbReference type="GO" id="GO:0005737">
    <property type="term" value="C:cytoplasm"/>
    <property type="evidence" value="ECO:0007669"/>
    <property type="project" value="UniProtKB-SubCell"/>
</dbReference>
<name>A0A914BQG2_PATMI</name>
<dbReference type="GO" id="GO:0043123">
    <property type="term" value="P:positive regulation of canonical NF-kappaB signal transduction"/>
    <property type="evidence" value="ECO:0007669"/>
    <property type="project" value="InterPro"/>
</dbReference>
<dbReference type="Gene3D" id="3.30.70.2970">
    <property type="entry name" value="Protein of unknown function (DUF541), domain 2"/>
    <property type="match status" value="1"/>
</dbReference>
<feature type="compositionally biased region" description="Polar residues" evidence="6">
    <location>
        <begin position="1"/>
        <end position="16"/>
    </location>
</feature>
<dbReference type="PANTHER" id="PTHR18842:SF2">
    <property type="entry name" value="INTERLEUKIN-1 RECEPTOR-ASSOCIATED KINASE 1-BINDING PROTEIN 1"/>
    <property type="match status" value="1"/>
</dbReference>
<evidence type="ECO:0000313" key="8">
    <source>
        <dbReference type="Proteomes" id="UP000887568"/>
    </source>
</evidence>
<evidence type="ECO:0000256" key="4">
    <source>
        <dbReference type="ARBA" id="ARBA00022490"/>
    </source>
</evidence>
<organism evidence="7 8">
    <name type="scientific">Patiria miniata</name>
    <name type="common">Bat star</name>
    <name type="synonym">Asterina miniata</name>
    <dbReference type="NCBI Taxonomy" id="46514"/>
    <lineage>
        <taxon>Eukaryota</taxon>
        <taxon>Metazoa</taxon>
        <taxon>Echinodermata</taxon>
        <taxon>Eleutherozoa</taxon>
        <taxon>Asterozoa</taxon>
        <taxon>Asteroidea</taxon>
        <taxon>Valvatacea</taxon>
        <taxon>Valvatida</taxon>
        <taxon>Asterinidae</taxon>
        <taxon>Patiria</taxon>
    </lineage>
</organism>
<proteinExistence type="inferred from homology"/>
<keyword evidence="8" id="KW-1185">Reference proteome</keyword>
<dbReference type="EnsemblMetazoa" id="XM_038221799.1">
    <property type="protein sequence ID" value="XP_038077727.1"/>
    <property type="gene ID" value="LOC119745450"/>
</dbReference>
<dbReference type="InterPro" id="IPR007497">
    <property type="entry name" value="SIMPL/DUF541"/>
</dbReference>
<accession>A0A914BQG2</accession>
<dbReference type="GO" id="GO:0006955">
    <property type="term" value="P:immune response"/>
    <property type="evidence" value="ECO:0007669"/>
    <property type="project" value="InterPro"/>
</dbReference>
<dbReference type="GeneID" id="119745450"/>
<keyword evidence="4" id="KW-0963">Cytoplasm</keyword>
<protein>
    <recommendedName>
        <fullName evidence="9">Interleukin-1 receptor-associated kinase 1-binding protein 1</fullName>
    </recommendedName>
</protein>
<feature type="region of interest" description="Disordered" evidence="6">
    <location>
        <begin position="187"/>
        <end position="208"/>
    </location>
</feature>
<dbReference type="InterPro" id="IPR030312">
    <property type="entry name" value="IRAK1BP1"/>
</dbReference>
<dbReference type="OrthoDB" id="6365554at2759"/>
<dbReference type="PANTHER" id="PTHR18842">
    <property type="entry name" value="INTERLEUKIN-1 RECEPTOR-ASSOCIATED KINASE 1-BINDING PROTEIN 1"/>
    <property type="match status" value="1"/>
</dbReference>
<evidence type="ECO:0000256" key="3">
    <source>
        <dbReference type="ARBA" id="ARBA00005509"/>
    </source>
</evidence>
<dbReference type="OMA" id="TQTATRE"/>
<evidence type="ECO:0000256" key="1">
    <source>
        <dbReference type="ARBA" id="ARBA00004123"/>
    </source>
</evidence>
<reference evidence="7" key="1">
    <citation type="submission" date="2022-11" db="UniProtKB">
        <authorList>
            <consortium name="EnsemblMetazoa"/>
        </authorList>
    </citation>
    <scope>IDENTIFICATION</scope>
</reference>
<comment type="similarity">
    <text evidence="3">Belongs to the IRAK1BP1 family.</text>
</comment>
<sequence>MAQQPSQVFASFSPQTDEVKQATGGASKAQKLLREIQVSSTGEAARAPDRATVRVVVTSTKEAIADAKASTTRRLDYIIQTLHSHNVKEGDVTISKFIQRVDSLYCMEAEVTVVFVDFTKCQSVCNFLTEKLDESVRLHPPHFYHSVHSLEAVRRQACLSAVQNARQKALEVARLLRQALGRPLTIREEETSECEGSSRDSSNGHEGPITFQQRIANATFTVTTKVFTQFELVSREKGKQLKS</sequence>